<organism evidence="2 3">
    <name type="scientific">Winogradskyella aquimaris</name>
    <dbReference type="NCBI Taxonomy" id="864074"/>
    <lineage>
        <taxon>Bacteria</taxon>
        <taxon>Pseudomonadati</taxon>
        <taxon>Bacteroidota</taxon>
        <taxon>Flavobacteriia</taxon>
        <taxon>Flavobacteriales</taxon>
        <taxon>Flavobacteriaceae</taxon>
        <taxon>Winogradskyella</taxon>
    </lineage>
</organism>
<proteinExistence type="predicted"/>
<keyword evidence="3" id="KW-1185">Reference proteome</keyword>
<evidence type="ECO:0000313" key="3">
    <source>
        <dbReference type="Proteomes" id="UP001285855"/>
    </source>
</evidence>
<dbReference type="Gene3D" id="3.40.50.300">
    <property type="entry name" value="P-loop containing nucleotide triphosphate hydrolases"/>
    <property type="match status" value="1"/>
</dbReference>
<protein>
    <submittedName>
        <fullName evidence="2">Sulfotransferase</fullName>
    </submittedName>
</protein>
<dbReference type="Proteomes" id="UP001285855">
    <property type="component" value="Unassembled WGS sequence"/>
</dbReference>
<dbReference type="RefSeq" id="WP_320554851.1">
    <property type="nucleotide sequence ID" value="NZ_JAXDAE010000002.1"/>
</dbReference>
<comment type="caution">
    <text evidence="2">The sequence shown here is derived from an EMBL/GenBank/DDBJ whole genome shotgun (WGS) entry which is preliminary data.</text>
</comment>
<evidence type="ECO:0000256" key="1">
    <source>
        <dbReference type="ARBA" id="ARBA00022679"/>
    </source>
</evidence>
<dbReference type="PANTHER" id="PTHR10605">
    <property type="entry name" value="HEPARAN SULFATE SULFOTRANSFERASE"/>
    <property type="match status" value="1"/>
</dbReference>
<dbReference type="Pfam" id="PF13469">
    <property type="entry name" value="Sulfotransfer_3"/>
    <property type="match status" value="1"/>
</dbReference>
<gene>
    <name evidence="2" type="ORF">SNF14_03980</name>
</gene>
<dbReference type="EMBL" id="JAXDAE010000002">
    <property type="protein sequence ID" value="MDY2586482.1"/>
    <property type="molecule type" value="Genomic_DNA"/>
</dbReference>
<dbReference type="SUPFAM" id="SSF52540">
    <property type="entry name" value="P-loop containing nucleoside triphosphate hydrolases"/>
    <property type="match status" value="1"/>
</dbReference>
<dbReference type="InterPro" id="IPR027417">
    <property type="entry name" value="P-loop_NTPase"/>
</dbReference>
<sequence>MNNNLPNFLIVGTAKAATTTIHEYLKQHPKVFMTEWKEPCFFVFKDQQNLNFKSTKRIVKFITRLEDYKEIFENGKSKEIRGESSTPYLYFYDRTIENIRNTIPNHKDTKILIVLRNPVDRAYSQYMMKIRDLEEKLTFNEALDAEEDRMQNNFHFDFFYKDRGLYSNQVKAYLEEFNNVKVILYEDFKSDTNKILGDIVDFLNLEKFNFQPINRLNASGKPKNKIISRILIGDNFIKRSLKPFLTKRLRNNLLNQIQKKNLKQTKIDNYSKAKLQEFFKSDVKKLETLIDRDLKEWYS</sequence>
<accession>A0ABU5EJL8</accession>
<name>A0ABU5EJL8_9FLAO</name>
<evidence type="ECO:0000313" key="2">
    <source>
        <dbReference type="EMBL" id="MDY2586482.1"/>
    </source>
</evidence>
<dbReference type="PANTHER" id="PTHR10605:SF56">
    <property type="entry name" value="BIFUNCTIONAL HEPARAN SULFATE N-DEACETYLASE_N-SULFOTRANSFERASE"/>
    <property type="match status" value="1"/>
</dbReference>
<keyword evidence="1" id="KW-0808">Transferase</keyword>
<reference evidence="2 3" key="1">
    <citation type="submission" date="2023-11" db="EMBL/GenBank/DDBJ databases">
        <title>Winogradskyella pelagius sp. nov., isolated from coastal sediment.</title>
        <authorList>
            <person name="Li F."/>
        </authorList>
    </citation>
    <scope>NUCLEOTIDE SEQUENCE [LARGE SCALE GENOMIC DNA]</scope>
    <source>
        <strain evidence="2 3">KCTC 23502</strain>
    </source>
</reference>
<dbReference type="InterPro" id="IPR037359">
    <property type="entry name" value="NST/OST"/>
</dbReference>